<dbReference type="STRING" id="642492.Clole_0941"/>
<dbReference type="Proteomes" id="UP000008467">
    <property type="component" value="Chromosome"/>
</dbReference>
<gene>
    <name evidence="1" type="ordered locus">Clole_0941</name>
</gene>
<dbReference type="HOGENOM" id="CLU_2521547_0_0_9"/>
<organism evidence="1 2">
    <name type="scientific">Cellulosilyticum lentocellum (strain ATCC 49066 / DSM 5427 / NCIMB 11756 / RHM5)</name>
    <name type="common">Clostridium lentocellum</name>
    <dbReference type="NCBI Taxonomy" id="642492"/>
    <lineage>
        <taxon>Bacteria</taxon>
        <taxon>Bacillati</taxon>
        <taxon>Bacillota</taxon>
        <taxon>Clostridia</taxon>
        <taxon>Lachnospirales</taxon>
        <taxon>Cellulosilyticaceae</taxon>
        <taxon>Cellulosilyticum</taxon>
    </lineage>
</organism>
<reference evidence="1 2" key="1">
    <citation type="journal article" date="2011" name="J. Bacteriol.">
        <title>Complete genome sequence of the cellulose-degrading bacterium Cellulosilyticum lentocellum.</title>
        <authorList>
            <consortium name="US DOE Joint Genome Institute"/>
            <person name="Miller D.A."/>
            <person name="Suen G."/>
            <person name="Bruce D."/>
            <person name="Copeland A."/>
            <person name="Cheng J.F."/>
            <person name="Detter C."/>
            <person name="Goodwin L.A."/>
            <person name="Han C.S."/>
            <person name="Hauser L.J."/>
            <person name="Land M.L."/>
            <person name="Lapidus A."/>
            <person name="Lucas S."/>
            <person name="Meincke L."/>
            <person name="Pitluck S."/>
            <person name="Tapia R."/>
            <person name="Teshima H."/>
            <person name="Woyke T."/>
            <person name="Fox B.G."/>
            <person name="Angert E.R."/>
            <person name="Currie C.R."/>
        </authorList>
    </citation>
    <scope>NUCLEOTIDE SEQUENCE [LARGE SCALE GENOMIC DNA]</scope>
    <source>
        <strain evidence="2">ATCC 49066 / DSM 5427 / NCIMB 11756 / RHM5</strain>
    </source>
</reference>
<sequence>MGKVIETLCLNGPNQGIHKVELDYTQEQEDEAKTKLEVNYEGTIYAGWCRDCTTLVPKGSEAYTKNVDGLGRLQVDVFHKHCLY</sequence>
<dbReference type="AlphaFoldDB" id="F2JQS8"/>
<evidence type="ECO:0000313" key="2">
    <source>
        <dbReference type="Proteomes" id="UP000008467"/>
    </source>
</evidence>
<dbReference type="EMBL" id="CP002582">
    <property type="protein sequence ID" value="ADZ82673.1"/>
    <property type="molecule type" value="Genomic_DNA"/>
</dbReference>
<name>F2JQS8_CELLD</name>
<protein>
    <submittedName>
        <fullName evidence="1">Uncharacterized protein</fullName>
    </submittedName>
</protein>
<accession>F2JQS8</accession>
<evidence type="ECO:0000313" key="1">
    <source>
        <dbReference type="EMBL" id="ADZ82673.1"/>
    </source>
</evidence>
<proteinExistence type="predicted"/>
<dbReference type="RefSeq" id="WP_013655974.1">
    <property type="nucleotide sequence ID" value="NC_015275.1"/>
</dbReference>
<keyword evidence="2" id="KW-1185">Reference proteome</keyword>
<dbReference type="KEGG" id="cle:Clole_0941"/>